<keyword evidence="1" id="KW-0812">Transmembrane</keyword>
<evidence type="ECO:0000313" key="3">
    <source>
        <dbReference type="Proteomes" id="UP001597419"/>
    </source>
</evidence>
<dbReference type="Proteomes" id="UP001597419">
    <property type="component" value="Unassembled WGS sequence"/>
</dbReference>
<dbReference type="EMBL" id="JBHUKU010000004">
    <property type="protein sequence ID" value="MFD2458717.1"/>
    <property type="molecule type" value="Genomic_DNA"/>
</dbReference>
<proteinExistence type="predicted"/>
<evidence type="ECO:0000313" key="2">
    <source>
        <dbReference type="EMBL" id="MFD2458717.1"/>
    </source>
</evidence>
<keyword evidence="3" id="KW-1185">Reference proteome</keyword>
<comment type="caution">
    <text evidence="2">The sequence shown here is derived from an EMBL/GenBank/DDBJ whole genome shotgun (WGS) entry which is preliminary data.</text>
</comment>
<accession>A0ABW5GCA4</accession>
<organism evidence="2 3">
    <name type="scientific">Amycolatopsis samaneae</name>
    <dbReference type="NCBI Taxonomy" id="664691"/>
    <lineage>
        <taxon>Bacteria</taxon>
        <taxon>Bacillati</taxon>
        <taxon>Actinomycetota</taxon>
        <taxon>Actinomycetes</taxon>
        <taxon>Pseudonocardiales</taxon>
        <taxon>Pseudonocardiaceae</taxon>
        <taxon>Amycolatopsis</taxon>
    </lineage>
</organism>
<dbReference type="RefSeq" id="WP_345387487.1">
    <property type="nucleotide sequence ID" value="NZ_BAABHG010000002.1"/>
</dbReference>
<reference evidence="3" key="1">
    <citation type="journal article" date="2019" name="Int. J. Syst. Evol. Microbiol.">
        <title>The Global Catalogue of Microorganisms (GCM) 10K type strain sequencing project: providing services to taxonomists for standard genome sequencing and annotation.</title>
        <authorList>
            <consortium name="The Broad Institute Genomics Platform"/>
            <consortium name="The Broad Institute Genome Sequencing Center for Infectious Disease"/>
            <person name="Wu L."/>
            <person name="Ma J."/>
        </authorList>
    </citation>
    <scope>NUCLEOTIDE SEQUENCE [LARGE SCALE GENOMIC DNA]</scope>
    <source>
        <strain evidence="3">CGMCC 4.7643</strain>
    </source>
</reference>
<gene>
    <name evidence="2" type="ORF">ACFSYJ_08900</name>
</gene>
<keyword evidence="1" id="KW-0472">Membrane</keyword>
<keyword evidence="1" id="KW-1133">Transmembrane helix</keyword>
<feature type="transmembrane region" description="Helical" evidence="1">
    <location>
        <begin position="40"/>
        <end position="58"/>
    </location>
</feature>
<evidence type="ECO:0000256" key="1">
    <source>
        <dbReference type="SAM" id="Phobius"/>
    </source>
</evidence>
<sequence>MIELLGILLVVQGVGGLINRLADASSPSWFVQLHLLPPSLHVAASVVMALAGAALLFADRGRKRRRKPE</sequence>
<protein>
    <submittedName>
        <fullName evidence="2">Uncharacterized protein</fullName>
    </submittedName>
</protein>
<name>A0ABW5GCA4_9PSEU</name>